<sequence length="86" mass="9604">MSRDLHPTTLQWADGSGVARHDGVEIRLRSRPPGTFDRLIYIPGIRAEVCDRGAAGYRAMTEAEVRGANQYLQSMAGRTRRDMGQE</sequence>
<name>A0A7C9PEN7_9BURK</name>
<dbReference type="RefSeq" id="WP_163455545.1">
    <property type="nucleotide sequence ID" value="NZ_JAAGOH010000001.1"/>
</dbReference>
<evidence type="ECO:0000313" key="1">
    <source>
        <dbReference type="EMBL" id="NDY89691.1"/>
    </source>
</evidence>
<accession>A0A7C9PEN7</accession>
<comment type="caution">
    <text evidence="1">The sequence shown here is derived from an EMBL/GenBank/DDBJ whole genome shotgun (WGS) entry which is preliminary data.</text>
</comment>
<proteinExistence type="predicted"/>
<gene>
    <name evidence="1" type="ORF">G3A44_00625</name>
</gene>
<evidence type="ECO:0000313" key="2">
    <source>
        <dbReference type="Proteomes" id="UP000484255"/>
    </source>
</evidence>
<protein>
    <submittedName>
        <fullName evidence="1">Uncharacterized protein</fullName>
    </submittedName>
</protein>
<dbReference type="AlphaFoldDB" id="A0A7C9PEN7"/>
<reference evidence="1 2" key="1">
    <citation type="submission" date="2020-02" db="EMBL/GenBank/DDBJ databases">
        <title>Ideonella bacterium strain TBM-1.</title>
        <authorList>
            <person name="Chen W.-M."/>
        </authorList>
    </citation>
    <scope>NUCLEOTIDE SEQUENCE [LARGE SCALE GENOMIC DNA]</scope>
    <source>
        <strain evidence="1 2">TBM-1</strain>
    </source>
</reference>
<dbReference type="EMBL" id="JAAGOH010000001">
    <property type="protein sequence ID" value="NDY89691.1"/>
    <property type="molecule type" value="Genomic_DNA"/>
</dbReference>
<keyword evidence="2" id="KW-1185">Reference proteome</keyword>
<organism evidence="1 2">
    <name type="scientific">Ideonella livida</name>
    <dbReference type="NCBI Taxonomy" id="2707176"/>
    <lineage>
        <taxon>Bacteria</taxon>
        <taxon>Pseudomonadati</taxon>
        <taxon>Pseudomonadota</taxon>
        <taxon>Betaproteobacteria</taxon>
        <taxon>Burkholderiales</taxon>
        <taxon>Sphaerotilaceae</taxon>
        <taxon>Ideonella</taxon>
    </lineage>
</organism>
<dbReference type="Proteomes" id="UP000484255">
    <property type="component" value="Unassembled WGS sequence"/>
</dbReference>